<evidence type="ECO:0000313" key="15">
    <source>
        <dbReference type="EMBL" id="KAA8900161.1"/>
    </source>
</evidence>
<keyword evidence="8" id="KW-1000">Mitochondrion outer membrane</keyword>
<evidence type="ECO:0000256" key="8">
    <source>
        <dbReference type="ARBA" id="ARBA00022787"/>
    </source>
</evidence>
<dbReference type="InterPro" id="IPR045886">
    <property type="entry name" value="ThiF/MoeB/HesA"/>
</dbReference>
<dbReference type="Pfam" id="PF00899">
    <property type="entry name" value="ThiF"/>
    <property type="match status" value="1"/>
</dbReference>
<keyword evidence="7" id="KW-0547">Nucleotide-binding</keyword>
<dbReference type="EMBL" id="SWFT01000116">
    <property type="protein sequence ID" value="KAA8900161.1"/>
    <property type="molecule type" value="Genomic_DNA"/>
</dbReference>
<evidence type="ECO:0000256" key="5">
    <source>
        <dbReference type="ARBA" id="ARBA00022598"/>
    </source>
</evidence>
<evidence type="ECO:0000256" key="12">
    <source>
        <dbReference type="ARBA" id="ARBA00023136"/>
    </source>
</evidence>
<keyword evidence="5" id="KW-0436">Ligase</keyword>
<evidence type="ECO:0000259" key="14">
    <source>
        <dbReference type="Pfam" id="PF00899"/>
    </source>
</evidence>
<protein>
    <recommendedName>
        <fullName evidence="14">THIF-type NAD/FAD binding fold domain-containing protein</fullName>
    </recommendedName>
</protein>
<name>A0A642UJI9_DIURU</name>
<dbReference type="GO" id="GO:0061503">
    <property type="term" value="F:tRNA threonylcarbamoyladenosine dehydratase"/>
    <property type="evidence" value="ECO:0007669"/>
    <property type="project" value="TreeGrafter"/>
</dbReference>
<dbReference type="OrthoDB" id="10265862at2759"/>
<dbReference type="RefSeq" id="XP_034011300.1">
    <property type="nucleotide sequence ID" value="XM_034156798.1"/>
</dbReference>
<feature type="domain" description="THIF-type NAD/FAD binding fold" evidence="14">
    <location>
        <begin position="56"/>
        <end position="325"/>
    </location>
</feature>
<keyword evidence="4" id="KW-0963">Cytoplasm</keyword>
<evidence type="ECO:0000256" key="10">
    <source>
        <dbReference type="ARBA" id="ARBA00022989"/>
    </source>
</evidence>
<dbReference type="PANTHER" id="PTHR43267">
    <property type="entry name" value="TRNA THREONYLCARBAMOYLADENOSINE DEHYDRATASE"/>
    <property type="match status" value="1"/>
</dbReference>
<proteinExistence type="inferred from homology"/>
<dbReference type="Proteomes" id="UP000449547">
    <property type="component" value="Unassembled WGS sequence"/>
</dbReference>
<dbReference type="GeneID" id="54782628"/>
<organism evidence="15 16">
    <name type="scientific">Diutina rugosa</name>
    <name type="common">Yeast</name>
    <name type="synonym">Candida rugosa</name>
    <dbReference type="NCBI Taxonomy" id="5481"/>
    <lineage>
        <taxon>Eukaryota</taxon>
        <taxon>Fungi</taxon>
        <taxon>Dikarya</taxon>
        <taxon>Ascomycota</taxon>
        <taxon>Saccharomycotina</taxon>
        <taxon>Pichiomycetes</taxon>
        <taxon>Debaryomycetaceae</taxon>
        <taxon>Diutina</taxon>
    </lineage>
</organism>
<dbReference type="InterPro" id="IPR000594">
    <property type="entry name" value="ThiF_NAD_FAD-bd"/>
</dbReference>
<accession>A0A642UJI9</accession>
<evidence type="ECO:0000256" key="9">
    <source>
        <dbReference type="ARBA" id="ARBA00022840"/>
    </source>
</evidence>
<keyword evidence="10" id="KW-1133">Transmembrane helix</keyword>
<dbReference type="GO" id="GO:0061504">
    <property type="term" value="P:cyclic threonylcarbamoyladenosine biosynthetic process"/>
    <property type="evidence" value="ECO:0007669"/>
    <property type="project" value="TreeGrafter"/>
</dbReference>
<comment type="similarity">
    <text evidence="3">Belongs to the HesA/MoeB/ThiF family.</text>
</comment>
<dbReference type="InterPro" id="IPR035985">
    <property type="entry name" value="Ubiquitin-activating_enz"/>
</dbReference>
<dbReference type="AlphaFoldDB" id="A0A642UJI9"/>
<dbReference type="VEuPathDB" id="FungiDB:DIURU_003977"/>
<comment type="function">
    <text evidence="13">Catalyzes the ATP-dependent dehydration of threonylcarbamoyladenosine at position 37 (t(6)A37) to form cyclic t(6)A37 (ct(6)A37) in tRNAs that read codons beginning with adenine.</text>
</comment>
<keyword evidence="6" id="KW-0812">Transmembrane</keyword>
<keyword evidence="11" id="KW-0496">Mitochondrion</keyword>
<dbReference type="GO" id="GO:0005524">
    <property type="term" value="F:ATP binding"/>
    <property type="evidence" value="ECO:0007669"/>
    <property type="project" value="UniProtKB-KW"/>
</dbReference>
<keyword evidence="9" id="KW-0067">ATP-binding</keyword>
<dbReference type="GO" id="GO:0005741">
    <property type="term" value="C:mitochondrial outer membrane"/>
    <property type="evidence" value="ECO:0007669"/>
    <property type="project" value="UniProtKB-SubCell"/>
</dbReference>
<gene>
    <name evidence="15" type="ORF">DIURU_003977</name>
</gene>
<dbReference type="OMA" id="GSWVVTM"/>
<evidence type="ECO:0000256" key="3">
    <source>
        <dbReference type="ARBA" id="ARBA00009919"/>
    </source>
</evidence>
<dbReference type="GO" id="GO:0008641">
    <property type="term" value="F:ubiquitin-like modifier activating enzyme activity"/>
    <property type="evidence" value="ECO:0007669"/>
    <property type="project" value="InterPro"/>
</dbReference>
<evidence type="ECO:0000256" key="6">
    <source>
        <dbReference type="ARBA" id="ARBA00022692"/>
    </source>
</evidence>
<comment type="caution">
    <text evidence="15">The sequence shown here is derived from an EMBL/GenBank/DDBJ whole genome shotgun (WGS) entry which is preliminary data.</text>
</comment>
<dbReference type="PANTHER" id="PTHR43267:SF2">
    <property type="entry name" value="TRNA THREONYLCARBAMOYLADENOSINE DEHYDRATASE 1-RELATED"/>
    <property type="match status" value="1"/>
</dbReference>
<evidence type="ECO:0000256" key="13">
    <source>
        <dbReference type="ARBA" id="ARBA00060084"/>
    </source>
</evidence>
<keyword evidence="16" id="KW-1185">Reference proteome</keyword>
<keyword evidence="12" id="KW-0472">Membrane</keyword>
<reference evidence="15 16" key="1">
    <citation type="submission" date="2019-07" db="EMBL/GenBank/DDBJ databases">
        <title>Genome assembly of two rare yeast pathogens: Diutina rugosa and Trichomonascus ciferrii.</title>
        <authorList>
            <person name="Mixao V."/>
            <person name="Saus E."/>
            <person name="Hansen A."/>
            <person name="Lass-Flor C."/>
            <person name="Gabaldon T."/>
        </authorList>
    </citation>
    <scope>NUCLEOTIDE SEQUENCE [LARGE SCALE GENOMIC DNA]</scope>
    <source>
        <strain evidence="15 16">CBS 613</strain>
    </source>
</reference>
<dbReference type="SUPFAM" id="SSF69572">
    <property type="entry name" value="Activating enzymes of the ubiquitin-like proteins"/>
    <property type="match status" value="1"/>
</dbReference>
<dbReference type="FunFam" id="3.40.50.720:FF:000125">
    <property type="entry name" value="tRNA threonylcarbamoyladenosine dehydratase 2-like"/>
    <property type="match status" value="1"/>
</dbReference>
<evidence type="ECO:0000256" key="7">
    <source>
        <dbReference type="ARBA" id="ARBA00022741"/>
    </source>
</evidence>
<evidence type="ECO:0000313" key="16">
    <source>
        <dbReference type="Proteomes" id="UP000449547"/>
    </source>
</evidence>
<sequence>MLDRSHVVTAVAAVAATVGVLHCYKSIKEAENPEVQSPPRSVERQYSEELIEEQLARNYAFLGDDGMRAVRNQRIVVVGVGGVGSWVATMLVRAGVGHIKLIDFDQVTLSSLNRHAVATTKDVGISKVNCLKNHLSQVAPWVNIEVENSLWTLDQGEQLIYGKDGQWNPTFVIDCIDNIDTKVDLLEYCFNKGLKVISSGGAACKNDPTRLNVADISKTEEDALSRQVRVRLKKRGILKGIPVVFSAEKPDPRKAQLLPITEEELAKGDVDQLTALRNFRVRILPVLGTMPGMFGLTIATYVLCQVAGYPMEPVEGKNRYHNYESFLTGLGAQLIRLGVKDNRVPIKLSEVPYILEEVWRGKSPISGYSTRLVLSQWDPKKPLSVQNMVVMTKEEMKVHEQRILLGSDTFADVYSPEVLALVAQRFADEQYYSQFR</sequence>
<evidence type="ECO:0000256" key="11">
    <source>
        <dbReference type="ARBA" id="ARBA00023128"/>
    </source>
</evidence>
<dbReference type="Gene3D" id="3.40.50.720">
    <property type="entry name" value="NAD(P)-binding Rossmann-like Domain"/>
    <property type="match status" value="1"/>
</dbReference>
<comment type="subcellular location">
    <subcellularLocation>
        <location evidence="2">Cytoplasm</location>
    </subcellularLocation>
    <subcellularLocation>
        <location evidence="1">Mitochondrion outer membrane</location>
        <topology evidence="1">Multi-pass membrane protein</topology>
    </subcellularLocation>
</comment>
<evidence type="ECO:0000256" key="1">
    <source>
        <dbReference type="ARBA" id="ARBA00004374"/>
    </source>
</evidence>
<dbReference type="CDD" id="cd00755">
    <property type="entry name" value="YgdL_like"/>
    <property type="match status" value="1"/>
</dbReference>
<evidence type="ECO:0000256" key="2">
    <source>
        <dbReference type="ARBA" id="ARBA00004496"/>
    </source>
</evidence>
<evidence type="ECO:0000256" key="4">
    <source>
        <dbReference type="ARBA" id="ARBA00022490"/>
    </source>
</evidence>